<feature type="domain" description="DipZ thioredoxin-like C-terminal" evidence="1">
    <location>
        <begin position="1"/>
        <end position="38"/>
    </location>
</feature>
<dbReference type="AlphaFoldDB" id="A0ABD5EWH2"/>
<sequence>TVSGTPTMHRLIDDDTARTAKLELRFTPGIEAYAFTFG</sequence>
<dbReference type="EMBL" id="JAVRES010000021">
    <property type="protein sequence ID" value="MDT0439000.1"/>
    <property type="molecule type" value="Genomic_DNA"/>
</dbReference>
<dbReference type="Gene3D" id="2.60.120.260">
    <property type="entry name" value="Galactose-binding domain-like"/>
    <property type="match status" value="1"/>
</dbReference>
<comment type="caution">
    <text evidence="2">The sequence shown here is derived from an EMBL/GenBank/DDBJ whole genome shotgun (WGS) entry which is preliminary data.</text>
</comment>
<keyword evidence="4" id="KW-1185">Reference proteome</keyword>
<dbReference type="RefSeq" id="WP_311638798.1">
    <property type="nucleotide sequence ID" value="NZ_JAVRES010000021.1"/>
</dbReference>
<accession>A0ABD5EWH2</accession>
<feature type="non-terminal residue" evidence="2">
    <location>
        <position position="1"/>
    </location>
</feature>
<dbReference type="Pfam" id="PF17991">
    <property type="entry name" value="Thioredoxin_10"/>
    <property type="match status" value="1"/>
</dbReference>
<dbReference type="InterPro" id="IPR041017">
    <property type="entry name" value="Thioredoxin_10"/>
</dbReference>
<dbReference type="Proteomes" id="UP001183535">
    <property type="component" value="Unassembled WGS sequence"/>
</dbReference>
<evidence type="ECO:0000259" key="1">
    <source>
        <dbReference type="Pfam" id="PF17991"/>
    </source>
</evidence>
<reference evidence="4" key="1">
    <citation type="submission" date="2023-07" db="EMBL/GenBank/DDBJ databases">
        <title>30 novel species of actinomycetes from the DSMZ collection.</title>
        <authorList>
            <person name="Nouioui I."/>
        </authorList>
    </citation>
    <scope>NUCLEOTIDE SEQUENCE [LARGE SCALE GENOMIC DNA]</scope>
    <source>
        <strain evidence="3 4">DSM 41981</strain>
    </source>
</reference>
<reference evidence="2" key="2">
    <citation type="submission" date="2024-03" db="EMBL/GenBank/DDBJ databases">
        <title>30 novel species of actinomycetes from the DSMZ collection.</title>
        <authorList>
            <person name="Nouioui I."/>
        </authorList>
    </citation>
    <scope>NUCLEOTIDE SEQUENCE</scope>
    <source>
        <strain evidence="2">DSM 41981</strain>
    </source>
</reference>
<gene>
    <name evidence="2" type="ORF">RM877_30460</name>
    <name evidence="3" type="ORF">RM877_32815</name>
</gene>
<protein>
    <recommendedName>
        <fullName evidence="1">DipZ thioredoxin-like C-terminal domain-containing protein</fullName>
    </recommendedName>
</protein>
<evidence type="ECO:0000313" key="4">
    <source>
        <dbReference type="Proteomes" id="UP001183535"/>
    </source>
</evidence>
<organism evidence="2 4">
    <name type="scientific">Streptomyces doudnae</name>
    <dbReference type="NCBI Taxonomy" id="3075536"/>
    <lineage>
        <taxon>Bacteria</taxon>
        <taxon>Bacillati</taxon>
        <taxon>Actinomycetota</taxon>
        <taxon>Actinomycetes</taxon>
        <taxon>Kitasatosporales</taxon>
        <taxon>Streptomycetaceae</taxon>
        <taxon>Streptomyces</taxon>
    </lineage>
</organism>
<dbReference type="EMBL" id="JAVRES010000027">
    <property type="protein sequence ID" value="MDT0439455.1"/>
    <property type="molecule type" value="Genomic_DNA"/>
</dbReference>
<proteinExistence type="predicted"/>
<name>A0ABD5EWH2_9ACTN</name>
<evidence type="ECO:0000313" key="2">
    <source>
        <dbReference type="EMBL" id="MDT0439000.1"/>
    </source>
</evidence>
<evidence type="ECO:0000313" key="3">
    <source>
        <dbReference type="EMBL" id="MDT0439455.1"/>
    </source>
</evidence>